<comment type="caution">
    <text evidence="1">The sequence shown here is derived from an EMBL/GenBank/DDBJ whole genome shotgun (WGS) entry which is preliminary data.</text>
</comment>
<evidence type="ECO:0000313" key="2">
    <source>
        <dbReference type="Proteomes" id="UP000004810"/>
    </source>
</evidence>
<organism evidence="1 2">
    <name type="scientific">Wuchereria bancrofti</name>
    <dbReference type="NCBI Taxonomy" id="6293"/>
    <lineage>
        <taxon>Eukaryota</taxon>
        <taxon>Metazoa</taxon>
        <taxon>Ecdysozoa</taxon>
        <taxon>Nematoda</taxon>
        <taxon>Chromadorea</taxon>
        <taxon>Rhabditida</taxon>
        <taxon>Spirurina</taxon>
        <taxon>Spiruromorpha</taxon>
        <taxon>Filarioidea</taxon>
        <taxon>Onchocercidae</taxon>
        <taxon>Wuchereria</taxon>
    </lineage>
</organism>
<dbReference type="Proteomes" id="UP000004810">
    <property type="component" value="Unassembled WGS sequence"/>
</dbReference>
<dbReference type="AlphaFoldDB" id="J9EBH9"/>
<dbReference type="EMBL" id="ADBV01012328">
    <property type="protein sequence ID" value="EJW74387.1"/>
    <property type="molecule type" value="Genomic_DNA"/>
</dbReference>
<feature type="non-terminal residue" evidence="1">
    <location>
        <position position="1"/>
    </location>
</feature>
<reference evidence="2" key="1">
    <citation type="submission" date="2012-08" db="EMBL/GenBank/DDBJ databases">
        <title>The Genome Sequence of Wuchereria bancrofti.</title>
        <authorList>
            <person name="Nutman T.B."/>
            <person name="Fink D.L."/>
            <person name="Russ C."/>
            <person name="Young S."/>
            <person name="Zeng Q."/>
            <person name="Koehrsen M."/>
            <person name="Alvarado L."/>
            <person name="Berlin A."/>
            <person name="Chapman S.B."/>
            <person name="Chen Z."/>
            <person name="Freedman E."/>
            <person name="Gellesch M."/>
            <person name="Goldberg J."/>
            <person name="Griggs A."/>
            <person name="Gujja S."/>
            <person name="Heilman E.R."/>
            <person name="Heiman D."/>
            <person name="Hepburn T."/>
            <person name="Howarth C."/>
            <person name="Jen D."/>
            <person name="Larson L."/>
            <person name="Lewis B."/>
            <person name="Mehta T."/>
            <person name="Park D."/>
            <person name="Pearson M."/>
            <person name="Roberts A."/>
            <person name="Saif S."/>
            <person name="Shea T."/>
            <person name="Shenoy N."/>
            <person name="Sisk P."/>
            <person name="Stolte C."/>
            <person name="Sykes S."/>
            <person name="Walk T."/>
            <person name="White J."/>
            <person name="Yandava C."/>
            <person name="Haas B."/>
            <person name="Henn M.R."/>
            <person name="Nusbaum C."/>
            <person name="Birren B."/>
        </authorList>
    </citation>
    <scope>NUCLEOTIDE SEQUENCE [LARGE SCALE GENOMIC DNA]</scope>
    <source>
        <strain evidence="2">NA</strain>
    </source>
</reference>
<accession>J9EBH9</accession>
<evidence type="ECO:0000313" key="1">
    <source>
        <dbReference type="EMBL" id="EJW74387.1"/>
    </source>
</evidence>
<name>J9EBH9_WUCBA</name>
<proteinExistence type="predicted"/>
<protein>
    <submittedName>
        <fullName evidence="1">Uncharacterized protein</fullName>
    </submittedName>
</protein>
<sequence length="96" mass="10046">FKDVYKTHTCKITGNSTTCIHFCIVATDTITVAGDAATVADGSVAISTATTTTTTITTEEAAAIITVATTVGATVAQYQYFLTHFHVSNKLSIRGI</sequence>
<gene>
    <name evidence="1" type="ORF">WUBG_14706</name>
</gene>